<dbReference type="InterPro" id="IPR054496">
    <property type="entry name" value="E217_GP41"/>
</dbReference>
<sequence>MTFAVRQIDLQFTSANGETVVLKGLRCSATITNPGGNTAFGQLQLRVYGMTLSQMNQYSSAGSNMVAVQDQSVTVSAGNEGGILTQVFSGTLISSFIDLSSVPDVGFVCAAVAGYYNKAAPAAPNSYQGAQNAEDIIGALAQSIGYAFENPNKAHAVVQNQYLSGSIVDQMQQVAKAASIPLSIENKTVTIWPNDGTRDSVEIDLSSKTGLVGYPSYWEAGFTVMSEFNPIISIGRTINLTSELPKANGKFPVQNVTHQLSTLTPDGPWFTISKLSPSVYVPIN</sequence>
<dbReference type="EMBL" id="LR798197">
    <property type="protein sequence ID" value="CAB5151685.1"/>
    <property type="molecule type" value="Genomic_DNA"/>
</dbReference>
<reference evidence="1" key="1">
    <citation type="submission" date="2020-05" db="EMBL/GenBank/DDBJ databases">
        <authorList>
            <person name="Chiriac C."/>
            <person name="Salcher M."/>
            <person name="Ghai R."/>
            <person name="Kavagutti S V."/>
        </authorList>
    </citation>
    <scope>NUCLEOTIDE SEQUENCE</scope>
</reference>
<name>A0A6J7W6G1_9CAUD</name>
<dbReference type="Pfam" id="PF22759">
    <property type="entry name" value="E217_GP41"/>
    <property type="match status" value="1"/>
</dbReference>
<proteinExistence type="predicted"/>
<accession>A0A6J7W6G1</accession>
<evidence type="ECO:0000313" key="1">
    <source>
        <dbReference type="EMBL" id="CAB5151685.1"/>
    </source>
</evidence>
<gene>
    <name evidence="1" type="ORF">UFOVP148_57</name>
</gene>
<protein>
    <submittedName>
        <fullName evidence="1">Uncharacterized protein</fullName>
    </submittedName>
</protein>
<organism evidence="1">
    <name type="scientific">uncultured Caudovirales phage</name>
    <dbReference type="NCBI Taxonomy" id="2100421"/>
    <lineage>
        <taxon>Viruses</taxon>
        <taxon>Duplodnaviria</taxon>
        <taxon>Heunggongvirae</taxon>
        <taxon>Uroviricota</taxon>
        <taxon>Caudoviricetes</taxon>
        <taxon>Peduoviridae</taxon>
        <taxon>Maltschvirus</taxon>
        <taxon>Maltschvirus maltsch</taxon>
    </lineage>
</organism>